<dbReference type="PROSITE" id="PS01186">
    <property type="entry name" value="EGF_2"/>
    <property type="match status" value="1"/>
</dbReference>
<dbReference type="GO" id="GO:0005886">
    <property type="term" value="C:plasma membrane"/>
    <property type="evidence" value="ECO:0007669"/>
    <property type="project" value="TreeGrafter"/>
</dbReference>
<dbReference type="Gene3D" id="3.30.200.20">
    <property type="entry name" value="Phosphorylase Kinase, domain 1"/>
    <property type="match status" value="1"/>
</dbReference>
<comment type="subcellular location">
    <subcellularLocation>
        <location evidence="1">Membrane</location>
        <topology evidence="1">Single-pass type I membrane protein</topology>
    </subcellularLocation>
</comment>
<reference evidence="14" key="1">
    <citation type="journal article" date="2022" name="Plant J.">
        <title>Strategies of tolerance reflected in two North American maple genomes.</title>
        <authorList>
            <person name="McEvoy S.L."/>
            <person name="Sezen U.U."/>
            <person name="Trouern-Trend A."/>
            <person name="McMahon S.M."/>
            <person name="Schaberg P.G."/>
            <person name="Yang J."/>
            <person name="Wegrzyn J.L."/>
            <person name="Swenson N.G."/>
        </authorList>
    </citation>
    <scope>NUCLEOTIDE SEQUENCE</scope>
    <source>
        <strain evidence="14">NS2018</strain>
    </source>
</reference>
<keyword evidence="5" id="KW-0547">Nucleotide-binding</keyword>
<dbReference type="Gene3D" id="3.40.50.300">
    <property type="entry name" value="P-loop containing nucleotide triphosphate hydrolases"/>
    <property type="match status" value="1"/>
</dbReference>
<evidence type="ECO:0000256" key="2">
    <source>
        <dbReference type="ARBA" id="ARBA00022553"/>
    </source>
</evidence>
<keyword evidence="7" id="KW-0067">ATP-binding</keyword>
<evidence type="ECO:0000256" key="4">
    <source>
        <dbReference type="ARBA" id="ARBA00022729"/>
    </source>
</evidence>
<dbReference type="InterPro" id="IPR011009">
    <property type="entry name" value="Kinase-like_dom_sf"/>
</dbReference>
<keyword evidence="15" id="KW-1185">Reference proteome</keyword>
<gene>
    <name evidence="14" type="ORF">LWI29_018237</name>
</gene>
<feature type="region of interest" description="Disordered" evidence="12">
    <location>
        <begin position="1006"/>
        <end position="1036"/>
    </location>
</feature>
<evidence type="ECO:0000256" key="8">
    <source>
        <dbReference type="ARBA" id="ARBA00022989"/>
    </source>
</evidence>
<dbReference type="EMBL" id="JAUESC010000003">
    <property type="protein sequence ID" value="KAK0600766.1"/>
    <property type="molecule type" value="Genomic_DNA"/>
</dbReference>
<dbReference type="InterPro" id="IPR025287">
    <property type="entry name" value="WAK_GUB"/>
</dbReference>
<dbReference type="SUPFAM" id="SSF56112">
    <property type="entry name" value="Protein kinase-like (PK-like)"/>
    <property type="match status" value="1"/>
</dbReference>
<evidence type="ECO:0000256" key="7">
    <source>
        <dbReference type="ARBA" id="ARBA00022840"/>
    </source>
</evidence>
<dbReference type="GO" id="GO:0007166">
    <property type="term" value="P:cell surface receptor signaling pathway"/>
    <property type="evidence" value="ECO:0007669"/>
    <property type="project" value="InterPro"/>
</dbReference>
<dbReference type="Gene3D" id="1.10.510.10">
    <property type="entry name" value="Transferase(Phosphotransferase) domain 1"/>
    <property type="match status" value="1"/>
</dbReference>
<keyword evidence="3" id="KW-0812">Transmembrane</keyword>
<dbReference type="InterPro" id="IPR000863">
    <property type="entry name" value="Sulfotransferase_dom"/>
</dbReference>
<dbReference type="GO" id="GO:0004674">
    <property type="term" value="F:protein serine/threonine kinase activity"/>
    <property type="evidence" value="ECO:0007669"/>
    <property type="project" value="TreeGrafter"/>
</dbReference>
<dbReference type="PANTHER" id="PTHR27005:SF468">
    <property type="entry name" value="OS01G0310500 PROTEIN"/>
    <property type="match status" value="1"/>
</dbReference>
<dbReference type="InterPro" id="IPR000742">
    <property type="entry name" value="EGF"/>
</dbReference>
<evidence type="ECO:0000256" key="9">
    <source>
        <dbReference type="ARBA" id="ARBA00023136"/>
    </source>
</evidence>
<keyword evidence="9" id="KW-0472">Membrane</keyword>
<keyword evidence="6" id="KW-0418">Kinase</keyword>
<organism evidence="14 15">
    <name type="scientific">Acer saccharum</name>
    <name type="common">Sugar maple</name>
    <dbReference type="NCBI Taxonomy" id="4024"/>
    <lineage>
        <taxon>Eukaryota</taxon>
        <taxon>Viridiplantae</taxon>
        <taxon>Streptophyta</taxon>
        <taxon>Embryophyta</taxon>
        <taxon>Tracheophyta</taxon>
        <taxon>Spermatophyta</taxon>
        <taxon>Magnoliopsida</taxon>
        <taxon>eudicotyledons</taxon>
        <taxon>Gunneridae</taxon>
        <taxon>Pentapetalae</taxon>
        <taxon>rosids</taxon>
        <taxon>malvids</taxon>
        <taxon>Sapindales</taxon>
        <taxon>Sapindaceae</taxon>
        <taxon>Hippocastanoideae</taxon>
        <taxon>Acereae</taxon>
        <taxon>Acer</taxon>
    </lineage>
</organism>
<dbReference type="Proteomes" id="UP001168877">
    <property type="component" value="Unassembled WGS sequence"/>
</dbReference>
<evidence type="ECO:0000256" key="1">
    <source>
        <dbReference type="ARBA" id="ARBA00004479"/>
    </source>
</evidence>
<dbReference type="InterPro" id="IPR045274">
    <property type="entry name" value="WAK-like"/>
</dbReference>
<evidence type="ECO:0000256" key="10">
    <source>
        <dbReference type="ARBA" id="ARBA00023157"/>
    </source>
</evidence>
<keyword evidence="4" id="KW-0732">Signal</keyword>
<name>A0AA39SLS8_ACESA</name>
<dbReference type="Pfam" id="PF00069">
    <property type="entry name" value="Pkinase"/>
    <property type="match status" value="1"/>
</dbReference>
<dbReference type="SUPFAM" id="SSF52540">
    <property type="entry name" value="P-loop containing nucleoside triphosphate hydrolases"/>
    <property type="match status" value="1"/>
</dbReference>
<dbReference type="PROSITE" id="PS50011">
    <property type="entry name" value="PROTEIN_KINASE_DOM"/>
    <property type="match status" value="1"/>
</dbReference>
<evidence type="ECO:0000256" key="11">
    <source>
        <dbReference type="ARBA" id="ARBA00023180"/>
    </source>
</evidence>
<dbReference type="InterPro" id="IPR027417">
    <property type="entry name" value="P-loop_NTPase"/>
</dbReference>
<dbReference type="GO" id="GO:0008146">
    <property type="term" value="F:sulfotransferase activity"/>
    <property type="evidence" value="ECO:0007669"/>
    <property type="project" value="InterPro"/>
</dbReference>
<keyword evidence="6" id="KW-0808">Transferase</keyword>
<sequence length="1036" mass="115908">MEKTIASQNSSSSRVEESMNNENIQELLSSLPREKLWDGFCFYLYQGCWVSSAFCHGVIYFQKHFQARDTDIILASIPKSGTTWLKALIFTIVNRSRYALAESPLLTSNPHELVPFLDRDFIKNQSSIDNLSSSRILCTHVPYALLPHSIVTCNSRIVYTCRNPLDQLVSYWHFLLALYPEQTTMKLFPLEKTFEMACQGVQGYGPFWEHVLGYWKANLEQPGKILFLKYEDLKEDVNFQVKRLAEFLGCPFSVDEESRGVIEEISKLCSFDHLKNLEVNKSGKHPVGHANSIYFRKGKMLLLMVAAAAPKPTSIAKPKPCLDLTKCGDLEIPYPFVTEPSCLLSRDFLITCNKNTNISYWGTNSNINVTNISMEGRLQVLSPVSRECNTNQRFGASLNVGNFRISYTQNIFSVIGCDSYGYIHGKIDKRNYSMSCNSSCENSADVIDGSCPGPGCCQIPIPKDLRGIRVYASSSNEHKNVSQSNQCSYAFVIEENKFHFSASNLSDIAEKVPTVVDWAITGQGNCKKARKNRAYACKKHTLCKDSNNSAGGYLCQCKGGYQGNPYLGCKCNQNCNQLPLGLGVGLGSVTLLVGSYGIYYEFKKRRLIKRRQMFYGLNGGSEISQQFSDLGGTGDATIFRANELEMATNNFNKETIIGRGRNGPVYKAILEDDKPVAIKKSMKVGRSKTKQFMIDQVSVLSKINHRNLVKFLGCCLETEVPLLVYEFVTNRTLFDHIHNKDKAPTIPWETRLRIAAETAEVLSYLHSGAGTPVIHRDVKSSSILLDDNFTVKVSDFGSSNLVPMDVTQLSTMVQDTLGYLDPEFLHTGQLTEKSDVYSFGVVLVELMTGKQALPFKRPEDGKQAPSFERPEEGKLLVVNFCSMLKKGCLSQILDTEDGEQAPSFERLEDRKQAPSFERPEEGRLLVVNFCSMLKKGCLSRILDNGIISNDKITNQQIKQVAELASRCLNVKGEERPSMKEVAMELKRLNDVEGAIEEIENLRSETSCTGFYDDGNNSTTMDDSMNDQVNPDGGVED</sequence>
<protein>
    <recommendedName>
        <fullName evidence="13">Protein kinase domain-containing protein</fullName>
    </recommendedName>
</protein>
<dbReference type="PANTHER" id="PTHR27005">
    <property type="entry name" value="WALL-ASSOCIATED RECEPTOR KINASE-LIKE 21"/>
    <property type="match status" value="1"/>
</dbReference>
<keyword evidence="10" id="KW-1015">Disulfide bond</keyword>
<dbReference type="InterPro" id="IPR000719">
    <property type="entry name" value="Prot_kinase_dom"/>
</dbReference>
<evidence type="ECO:0000313" key="15">
    <source>
        <dbReference type="Proteomes" id="UP001168877"/>
    </source>
</evidence>
<keyword evidence="2" id="KW-0597">Phosphoprotein</keyword>
<proteinExistence type="predicted"/>
<dbReference type="GO" id="GO:0005524">
    <property type="term" value="F:ATP binding"/>
    <property type="evidence" value="ECO:0007669"/>
    <property type="project" value="UniProtKB-KW"/>
</dbReference>
<feature type="domain" description="Protein kinase" evidence="13">
    <location>
        <begin position="651"/>
        <end position="988"/>
    </location>
</feature>
<reference evidence="14" key="2">
    <citation type="submission" date="2023-06" db="EMBL/GenBank/DDBJ databases">
        <authorList>
            <person name="Swenson N.G."/>
            <person name="Wegrzyn J.L."/>
            <person name="Mcevoy S.L."/>
        </authorList>
    </citation>
    <scope>NUCLEOTIDE SEQUENCE</scope>
    <source>
        <strain evidence="14">NS2018</strain>
        <tissue evidence="14">Leaf</tissue>
    </source>
</reference>
<evidence type="ECO:0000256" key="12">
    <source>
        <dbReference type="SAM" id="MobiDB-lite"/>
    </source>
</evidence>
<dbReference type="AlphaFoldDB" id="A0AA39SLS8"/>
<evidence type="ECO:0000256" key="3">
    <source>
        <dbReference type="ARBA" id="ARBA00022692"/>
    </source>
</evidence>
<evidence type="ECO:0000256" key="5">
    <source>
        <dbReference type="ARBA" id="ARBA00022741"/>
    </source>
</evidence>
<keyword evidence="8" id="KW-1133">Transmembrane helix</keyword>
<dbReference type="GO" id="GO:0030247">
    <property type="term" value="F:polysaccharide binding"/>
    <property type="evidence" value="ECO:0007669"/>
    <property type="project" value="InterPro"/>
</dbReference>
<evidence type="ECO:0000313" key="14">
    <source>
        <dbReference type="EMBL" id="KAK0600766.1"/>
    </source>
</evidence>
<dbReference type="Pfam" id="PF13947">
    <property type="entry name" value="GUB_WAK_bind"/>
    <property type="match status" value="1"/>
</dbReference>
<evidence type="ECO:0000259" key="13">
    <source>
        <dbReference type="PROSITE" id="PS50011"/>
    </source>
</evidence>
<evidence type="ECO:0000256" key="6">
    <source>
        <dbReference type="ARBA" id="ARBA00022777"/>
    </source>
</evidence>
<dbReference type="Pfam" id="PF00685">
    <property type="entry name" value="Sulfotransfer_1"/>
    <property type="match status" value="1"/>
</dbReference>
<feature type="compositionally biased region" description="Polar residues" evidence="12">
    <location>
        <begin position="1006"/>
        <end position="1028"/>
    </location>
</feature>
<comment type="caution">
    <text evidence="14">The sequence shown here is derived from an EMBL/GenBank/DDBJ whole genome shotgun (WGS) entry which is preliminary data.</text>
</comment>
<keyword evidence="11" id="KW-0325">Glycoprotein</keyword>
<accession>A0AA39SLS8</accession>